<feature type="chain" id="PRO_5001644157" evidence="2">
    <location>
        <begin position="23"/>
        <end position="126"/>
    </location>
</feature>
<name>A0A067QMI0_ZOONE</name>
<dbReference type="EMBL" id="KK853163">
    <property type="protein sequence ID" value="KDR10410.1"/>
    <property type="molecule type" value="Genomic_DNA"/>
</dbReference>
<evidence type="ECO:0000256" key="2">
    <source>
        <dbReference type="SAM" id="SignalP"/>
    </source>
</evidence>
<evidence type="ECO:0000313" key="4">
    <source>
        <dbReference type="Proteomes" id="UP000027135"/>
    </source>
</evidence>
<proteinExistence type="predicted"/>
<organism evidence="3 4">
    <name type="scientific">Zootermopsis nevadensis</name>
    <name type="common">Dampwood termite</name>
    <dbReference type="NCBI Taxonomy" id="136037"/>
    <lineage>
        <taxon>Eukaryota</taxon>
        <taxon>Metazoa</taxon>
        <taxon>Ecdysozoa</taxon>
        <taxon>Arthropoda</taxon>
        <taxon>Hexapoda</taxon>
        <taxon>Insecta</taxon>
        <taxon>Pterygota</taxon>
        <taxon>Neoptera</taxon>
        <taxon>Polyneoptera</taxon>
        <taxon>Dictyoptera</taxon>
        <taxon>Blattodea</taxon>
        <taxon>Blattoidea</taxon>
        <taxon>Termitoidae</taxon>
        <taxon>Termopsidae</taxon>
        <taxon>Zootermopsis</taxon>
    </lineage>
</organism>
<feature type="region of interest" description="Disordered" evidence="1">
    <location>
        <begin position="93"/>
        <end position="126"/>
    </location>
</feature>
<dbReference type="AlphaFoldDB" id="A0A067QMI0"/>
<evidence type="ECO:0000256" key="1">
    <source>
        <dbReference type="SAM" id="MobiDB-lite"/>
    </source>
</evidence>
<gene>
    <name evidence="3" type="ORF">L798_15422</name>
</gene>
<reference evidence="3 4" key="1">
    <citation type="journal article" date="2014" name="Nat. Commun.">
        <title>Molecular traces of alternative social organization in a termite genome.</title>
        <authorList>
            <person name="Terrapon N."/>
            <person name="Li C."/>
            <person name="Robertson H.M."/>
            <person name="Ji L."/>
            <person name="Meng X."/>
            <person name="Booth W."/>
            <person name="Chen Z."/>
            <person name="Childers C.P."/>
            <person name="Glastad K.M."/>
            <person name="Gokhale K."/>
            <person name="Gowin J."/>
            <person name="Gronenberg W."/>
            <person name="Hermansen R.A."/>
            <person name="Hu H."/>
            <person name="Hunt B.G."/>
            <person name="Huylmans A.K."/>
            <person name="Khalil S.M."/>
            <person name="Mitchell R.D."/>
            <person name="Munoz-Torres M.C."/>
            <person name="Mustard J.A."/>
            <person name="Pan H."/>
            <person name="Reese J.T."/>
            <person name="Scharf M.E."/>
            <person name="Sun F."/>
            <person name="Vogel H."/>
            <person name="Xiao J."/>
            <person name="Yang W."/>
            <person name="Yang Z."/>
            <person name="Yang Z."/>
            <person name="Zhou J."/>
            <person name="Zhu J."/>
            <person name="Brent C.S."/>
            <person name="Elsik C.G."/>
            <person name="Goodisman M.A."/>
            <person name="Liberles D.A."/>
            <person name="Roe R.M."/>
            <person name="Vargo E.L."/>
            <person name="Vilcinskas A."/>
            <person name="Wang J."/>
            <person name="Bornberg-Bauer E."/>
            <person name="Korb J."/>
            <person name="Zhang G."/>
            <person name="Liebig J."/>
        </authorList>
    </citation>
    <scope>NUCLEOTIDE SEQUENCE [LARGE SCALE GENOMIC DNA]</scope>
    <source>
        <tissue evidence="3">Whole organism</tissue>
    </source>
</reference>
<feature type="signal peptide" evidence="2">
    <location>
        <begin position="1"/>
        <end position="22"/>
    </location>
</feature>
<keyword evidence="4" id="KW-1185">Reference proteome</keyword>
<keyword evidence="2" id="KW-0732">Signal</keyword>
<protein>
    <submittedName>
        <fullName evidence="3">Uncharacterized protein</fullName>
    </submittedName>
</protein>
<accession>A0A067QMI0</accession>
<dbReference type="InParanoid" id="A0A067QMI0"/>
<dbReference type="Proteomes" id="UP000027135">
    <property type="component" value="Unassembled WGS sequence"/>
</dbReference>
<sequence>MSTPSSRTTATMKLLAASLVLSELILVMLPPRDCFPDKTPTLCDEVRCDPGFTCGEADSVCGEEICKIPYCVRESAVLQQVFRNPIYVNHSSNESAEPGSLNLSFPEAMPSSGDPGTQIEVTGSPE</sequence>
<evidence type="ECO:0000313" key="3">
    <source>
        <dbReference type="EMBL" id="KDR10410.1"/>
    </source>
</evidence>